<keyword evidence="1" id="KW-1133">Transmembrane helix</keyword>
<dbReference type="GO" id="GO:0004519">
    <property type="term" value="F:endonuclease activity"/>
    <property type="evidence" value="ECO:0007669"/>
    <property type="project" value="UniProtKB-KW"/>
</dbReference>
<evidence type="ECO:0000313" key="3">
    <source>
        <dbReference type="EMBL" id="MBB3861818.1"/>
    </source>
</evidence>
<dbReference type="Proteomes" id="UP000562395">
    <property type="component" value="Unassembled WGS sequence"/>
</dbReference>
<evidence type="ECO:0000259" key="2">
    <source>
        <dbReference type="PROSITE" id="PS50830"/>
    </source>
</evidence>
<name>A0A7W5ZXK1_9SPHN</name>
<gene>
    <name evidence="3" type="ORF">GGQ88_003108</name>
</gene>
<reference evidence="3 4" key="1">
    <citation type="submission" date="2020-08" db="EMBL/GenBank/DDBJ databases">
        <title>Genomic Encyclopedia of Type Strains, Phase IV (KMG-IV): sequencing the most valuable type-strain genomes for metagenomic binning, comparative biology and taxonomic classification.</title>
        <authorList>
            <person name="Goeker M."/>
        </authorList>
    </citation>
    <scope>NUCLEOTIDE SEQUENCE [LARGE SCALE GENOMIC DNA]</scope>
    <source>
        <strain evidence="3 4">DSM 14552</strain>
    </source>
</reference>
<organism evidence="3 4">
    <name type="scientific">Novosphingobium hassiacum</name>
    <dbReference type="NCBI Taxonomy" id="173676"/>
    <lineage>
        <taxon>Bacteria</taxon>
        <taxon>Pseudomonadati</taxon>
        <taxon>Pseudomonadota</taxon>
        <taxon>Alphaproteobacteria</taxon>
        <taxon>Sphingomonadales</taxon>
        <taxon>Sphingomonadaceae</taxon>
        <taxon>Novosphingobium</taxon>
    </lineage>
</organism>
<keyword evidence="3" id="KW-0540">Nuclease</keyword>
<evidence type="ECO:0000313" key="4">
    <source>
        <dbReference type="Proteomes" id="UP000562395"/>
    </source>
</evidence>
<proteinExistence type="predicted"/>
<keyword evidence="3" id="KW-0255">Endonuclease</keyword>
<dbReference type="AlphaFoldDB" id="A0A7W5ZXK1"/>
<evidence type="ECO:0000256" key="1">
    <source>
        <dbReference type="SAM" id="Phobius"/>
    </source>
</evidence>
<keyword evidence="4" id="KW-1185">Reference proteome</keyword>
<protein>
    <submittedName>
        <fullName evidence="3">Endonuclease YncB(Thermonuclease family)</fullName>
    </submittedName>
</protein>
<dbReference type="SUPFAM" id="SSF50199">
    <property type="entry name" value="Staphylococcal nuclease"/>
    <property type="match status" value="1"/>
</dbReference>
<comment type="caution">
    <text evidence="3">The sequence shown here is derived from an EMBL/GenBank/DDBJ whole genome shotgun (WGS) entry which is preliminary data.</text>
</comment>
<keyword evidence="3" id="KW-0378">Hydrolase</keyword>
<dbReference type="Gene3D" id="2.40.50.90">
    <property type="match status" value="1"/>
</dbReference>
<dbReference type="RefSeq" id="WP_183614326.1">
    <property type="nucleotide sequence ID" value="NZ_JACICY010000008.1"/>
</dbReference>
<dbReference type="EMBL" id="JACICY010000008">
    <property type="protein sequence ID" value="MBB3861818.1"/>
    <property type="molecule type" value="Genomic_DNA"/>
</dbReference>
<dbReference type="InterPro" id="IPR035437">
    <property type="entry name" value="SNase_OB-fold_sf"/>
</dbReference>
<keyword evidence="1" id="KW-0472">Membrane</keyword>
<dbReference type="PROSITE" id="PS50830">
    <property type="entry name" value="TNASE_3"/>
    <property type="match status" value="1"/>
</dbReference>
<feature type="transmembrane region" description="Helical" evidence="1">
    <location>
        <begin position="35"/>
        <end position="57"/>
    </location>
</feature>
<sequence length="193" mass="21834">MALKLDRDDEDENVVLFDFRDELTMQRRKRRRKEWMLGLGAFSIVFAGGMLALNWPFADLASSISSGPVAKLSLVAGSSSPNFELCGMVRRTCVVDGDTFWLEGEKIRIADIDTPEVSEPKCDAEYQLGMKATYRLRDLLNGGAFEVRTIGNRDSDRYGRKLRVVVRNGQSLGDHLVREGLARTWTGRREPWC</sequence>
<accession>A0A7W5ZXK1</accession>
<dbReference type="Pfam" id="PF00565">
    <property type="entry name" value="SNase"/>
    <property type="match status" value="1"/>
</dbReference>
<feature type="domain" description="TNase-like" evidence="2">
    <location>
        <begin position="94"/>
        <end position="193"/>
    </location>
</feature>
<keyword evidence="1" id="KW-0812">Transmembrane</keyword>
<dbReference type="InterPro" id="IPR016071">
    <property type="entry name" value="Staphylococal_nuclease_OB-fold"/>
</dbReference>